<comment type="caution">
    <text evidence="4">The sequence shown here is derived from an EMBL/GenBank/DDBJ whole genome shotgun (WGS) entry which is preliminary data.</text>
</comment>
<feature type="coiled-coil region" evidence="1">
    <location>
        <begin position="201"/>
        <end position="235"/>
    </location>
</feature>
<evidence type="ECO:0000256" key="1">
    <source>
        <dbReference type="SAM" id="Coils"/>
    </source>
</evidence>
<evidence type="ECO:0000259" key="2">
    <source>
        <dbReference type="Pfam" id="PF01548"/>
    </source>
</evidence>
<dbReference type="InterPro" id="IPR003346">
    <property type="entry name" value="Transposase_20"/>
</dbReference>
<reference evidence="5" key="1">
    <citation type="submission" date="2017-09" db="EMBL/GenBank/DDBJ databases">
        <title>Depth-based differentiation of microbial function through sediment-hosted aquifers and enrichment of novel symbionts in the deep terrestrial subsurface.</title>
        <authorList>
            <person name="Probst A.J."/>
            <person name="Ladd B."/>
            <person name="Jarett J.K."/>
            <person name="Geller-Mcgrath D.E."/>
            <person name="Sieber C.M.K."/>
            <person name="Emerson J.B."/>
            <person name="Anantharaman K."/>
            <person name="Thomas B.C."/>
            <person name="Malmstrom R."/>
            <person name="Stieglmeier M."/>
            <person name="Klingl A."/>
            <person name="Woyke T."/>
            <person name="Ryan C.M."/>
            <person name="Banfield J.F."/>
        </authorList>
    </citation>
    <scope>NUCLEOTIDE SEQUENCE [LARGE SCALE GENOMIC DNA]</scope>
</reference>
<gene>
    <name evidence="4" type="ORF">COY45_02750</name>
</gene>
<evidence type="ECO:0000259" key="3">
    <source>
        <dbReference type="Pfam" id="PF02371"/>
    </source>
</evidence>
<keyword evidence="1" id="KW-0175">Coiled coil</keyword>
<dbReference type="GO" id="GO:0003677">
    <property type="term" value="F:DNA binding"/>
    <property type="evidence" value="ECO:0007669"/>
    <property type="project" value="InterPro"/>
</dbReference>
<accession>A0A2M7SW50</accession>
<feature type="domain" description="Transposase IS116/IS110/IS902 C-terminal" evidence="3">
    <location>
        <begin position="238"/>
        <end position="322"/>
    </location>
</feature>
<feature type="domain" description="Transposase IS110-like N-terminal" evidence="2">
    <location>
        <begin position="12"/>
        <end position="172"/>
    </location>
</feature>
<sequence length="370" mass="42154">MQTNTRSQTLFVGVDVHKDTHTAVALSPFGEKVFEMVIGNEAEDFISLVEKTKVEAEKSGLVPSFGLEDVHSWGERLSSFLAEEGLPVRAVAPILVDHRRQKTTHPEKNDSLDAAGVAEVMIQKIDSLPVYTLSEEAQKAKQIRELSLEREWLVKERARLKNQLHILLHRIHNTGYRTKFKDPFSKKALRYWMRSILKGTDAILEQRMKRAVRRLLDLREEIQEIEDELGATMKDSGQTLSTASGCGTVIAAEIVGEIGDINRFHSPGALAKYAGCAPREHSSGKTIRWRKTRSGNRRLNRSFHRMALSQISRSGNDAARTYFKRKISEGKTKAQALVCLRRQLVNVVWMMLKHRTKYRYPQEKVVDFFS</sequence>
<dbReference type="PANTHER" id="PTHR33055">
    <property type="entry name" value="TRANSPOSASE FOR INSERTION SEQUENCE ELEMENT IS1111A"/>
    <property type="match status" value="1"/>
</dbReference>
<dbReference type="GO" id="GO:0006313">
    <property type="term" value="P:DNA transposition"/>
    <property type="evidence" value="ECO:0007669"/>
    <property type="project" value="InterPro"/>
</dbReference>
<protein>
    <submittedName>
        <fullName evidence="4">Uncharacterized protein</fullName>
    </submittedName>
</protein>
<dbReference type="InterPro" id="IPR002525">
    <property type="entry name" value="Transp_IS110-like_N"/>
</dbReference>
<evidence type="ECO:0000313" key="5">
    <source>
        <dbReference type="Proteomes" id="UP000231332"/>
    </source>
</evidence>
<dbReference type="InterPro" id="IPR047650">
    <property type="entry name" value="Transpos_IS110"/>
</dbReference>
<dbReference type="Pfam" id="PF02371">
    <property type="entry name" value="Transposase_20"/>
    <property type="match status" value="1"/>
</dbReference>
<organism evidence="4 5">
    <name type="scientific">Candidatus Berkelbacteria bacterium CG_4_10_14_0_8_um_filter_42_34</name>
    <dbReference type="NCBI Taxonomy" id="1974502"/>
    <lineage>
        <taxon>Bacteria</taxon>
        <taxon>Candidatus Berkelbacteria</taxon>
    </lineage>
</organism>
<dbReference type="AlphaFoldDB" id="A0A2M7SW50"/>
<dbReference type="Pfam" id="PF01548">
    <property type="entry name" value="DEDD_Tnp_IS110"/>
    <property type="match status" value="1"/>
</dbReference>
<dbReference type="Proteomes" id="UP000231332">
    <property type="component" value="Unassembled WGS sequence"/>
</dbReference>
<dbReference type="NCBIfam" id="NF033542">
    <property type="entry name" value="transpos_IS110"/>
    <property type="match status" value="1"/>
</dbReference>
<dbReference type="EMBL" id="PFMY01000129">
    <property type="protein sequence ID" value="PIZ27384.1"/>
    <property type="molecule type" value="Genomic_DNA"/>
</dbReference>
<name>A0A2M7SW50_9BACT</name>
<dbReference type="GO" id="GO:0004803">
    <property type="term" value="F:transposase activity"/>
    <property type="evidence" value="ECO:0007669"/>
    <property type="project" value="InterPro"/>
</dbReference>
<proteinExistence type="predicted"/>
<evidence type="ECO:0000313" key="4">
    <source>
        <dbReference type="EMBL" id="PIZ27384.1"/>
    </source>
</evidence>
<dbReference type="PANTHER" id="PTHR33055:SF16">
    <property type="entry name" value="TRANSPOSASE FOR INSERTION SEQUENCE ELEMENT IS1547"/>
    <property type="match status" value="1"/>
</dbReference>